<protein>
    <recommendedName>
        <fullName evidence="7">DOT1 domain-containing protein</fullName>
    </recommendedName>
</protein>
<sequence length="322" mass="35103">MNASPVLRLSTTPPSWSELTRLSTSHDIRDRAFASGELRIRHARGADAIHRAQASTLYASLRAHALRAHAPIRDAIARGTLRGAALREHIEACPVDIRDHFVEELLDIAYPALEAADAPWPRHMGDVGRSGASLCNEARREGEAKREGEARREGEAGRNGEARRESEHAHELVPYAPSGVGEILHALDAVKPAAGDTFVDLGAGLGKVVLLTALLTDARACGVELDPALVAHARASASSLCLAEPRVQLVEADAREADLEAGTIFYMYVPFTGSVLDMVMTRLAHLAERRPLVICAHALDTQRFSWLKNRNEPRFWLDVYGT</sequence>
<accession>A0ABZ2LVL3</accession>
<evidence type="ECO:0000256" key="3">
    <source>
        <dbReference type="ARBA" id="ARBA00022691"/>
    </source>
</evidence>
<evidence type="ECO:0008006" key="7">
    <source>
        <dbReference type="Google" id="ProtNLM"/>
    </source>
</evidence>
<dbReference type="PANTHER" id="PTHR13610:SF11">
    <property type="entry name" value="METHYLTRANSFERASE DOMAIN-CONTAINING PROTEIN"/>
    <property type="match status" value="1"/>
</dbReference>
<keyword evidence="6" id="KW-1185">Reference proteome</keyword>
<organism evidence="5 6">
    <name type="scientific">Pendulispora albinea</name>
    <dbReference type="NCBI Taxonomy" id="2741071"/>
    <lineage>
        <taxon>Bacteria</taxon>
        <taxon>Pseudomonadati</taxon>
        <taxon>Myxococcota</taxon>
        <taxon>Myxococcia</taxon>
        <taxon>Myxococcales</taxon>
        <taxon>Sorangiineae</taxon>
        <taxon>Pendulisporaceae</taxon>
        <taxon>Pendulispora</taxon>
    </lineage>
</organism>
<dbReference type="InterPro" id="IPR026170">
    <property type="entry name" value="FAM173A/B"/>
</dbReference>
<dbReference type="CDD" id="cd02440">
    <property type="entry name" value="AdoMet_MTases"/>
    <property type="match status" value="1"/>
</dbReference>
<evidence type="ECO:0000256" key="2">
    <source>
        <dbReference type="ARBA" id="ARBA00022679"/>
    </source>
</evidence>
<keyword evidence="1" id="KW-0489">Methyltransferase</keyword>
<reference evidence="5 6" key="1">
    <citation type="submission" date="2021-12" db="EMBL/GenBank/DDBJ databases">
        <title>Discovery of the Pendulisporaceae a myxobacterial family with distinct sporulation behavior and unique specialized metabolism.</title>
        <authorList>
            <person name="Garcia R."/>
            <person name="Popoff A."/>
            <person name="Bader C.D."/>
            <person name="Loehr J."/>
            <person name="Walesch S."/>
            <person name="Walt C."/>
            <person name="Boldt J."/>
            <person name="Bunk B."/>
            <person name="Haeckl F.J.F.P.J."/>
            <person name="Gunesch A.P."/>
            <person name="Birkelbach J."/>
            <person name="Nuebel U."/>
            <person name="Pietschmann T."/>
            <person name="Bach T."/>
            <person name="Mueller R."/>
        </authorList>
    </citation>
    <scope>NUCLEOTIDE SEQUENCE [LARGE SCALE GENOMIC DNA]</scope>
    <source>
        <strain evidence="5 6">MSr11954</strain>
    </source>
</reference>
<dbReference type="RefSeq" id="WP_394822651.1">
    <property type="nucleotide sequence ID" value="NZ_CP089984.1"/>
</dbReference>
<evidence type="ECO:0000256" key="4">
    <source>
        <dbReference type="SAM" id="MobiDB-lite"/>
    </source>
</evidence>
<name>A0ABZ2LVL3_9BACT</name>
<evidence type="ECO:0000313" key="5">
    <source>
        <dbReference type="EMBL" id="WXB13032.1"/>
    </source>
</evidence>
<dbReference type="Gene3D" id="3.40.50.150">
    <property type="entry name" value="Vaccinia Virus protein VP39"/>
    <property type="match status" value="1"/>
</dbReference>
<evidence type="ECO:0000256" key="1">
    <source>
        <dbReference type="ARBA" id="ARBA00022603"/>
    </source>
</evidence>
<evidence type="ECO:0000313" key="6">
    <source>
        <dbReference type="Proteomes" id="UP001370348"/>
    </source>
</evidence>
<feature type="region of interest" description="Disordered" evidence="4">
    <location>
        <begin position="137"/>
        <end position="171"/>
    </location>
</feature>
<gene>
    <name evidence="5" type="ORF">LZC94_34920</name>
</gene>
<dbReference type="EMBL" id="CP089984">
    <property type="protein sequence ID" value="WXB13032.1"/>
    <property type="molecule type" value="Genomic_DNA"/>
</dbReference>
<proteinExistence type="predicted"/>
<dbReference type="InterPro" id="IPR029063">
    <property type="entry name" value="SAM-dependent_MTases_sf"/>
</dbReference>
<keyword evidence="3" id="KW-0949">S-adenosyl-L-methionine</keyword>
<dbReference type="PANTHER" id="PTHR13610">
    <property type="entry name" value="METHYLTRANSFERASE DOMAIN-CONTAINING PROTEIN"/>
    <property type="match status" value="1"/>
</dbReference>
<keyword evidence="2" id="KW-0808">Transferase</keyword>
<dbReference type="Proteomes" id="UP001370348">
    <property type="component" value="Chromosome"/>
</dbReference>
<dbReference type="SUPFAM" id="SSF53335">
    <property type="entry name" value="S-adenosyl-L-methionine-dependent methyltransferases"/>
    <property type="match status" value="1"/>
</dbReference>